<sequence length="188" mass="22029">MEIKLPWYTYSSIRYLSKVLKKEFAVFEFGTGGSSLYYSSRVARVECVEHDMDWYNLVLNHIKYNKIKNVFCELKIPQKSIDSDETYKSVVFKEIYPNLSFEEYCKYIDSFPDSHFDLIAIDGRARVGSLKHSLSKIKPTGLILIDNSERVEYNAIRFALVKAGWVEKTFKGPGPYSEKFWQTSIWNR</sequence>
<name>A0ABT8F2S5_9BACT</name>
<evidence type="ECO:0000313" key="2">
    <source>
        <dbReference type="Proteomes" id="UP001168552"/>
    </source>
</evidence>
<dbReference type="Gene3D" id="3.40.50.150">
    <property type="entry name" value="Vaccinia Virus protein VP39"/>
    <property type="match status" value="1"/>
</dbReference>
<dbReference type="InterPro" id="IPR029063">
    <property type="entry name" value="SAM-dependent_MTases_sf"/>
</dbReference>
<accession>A0ABT8F2S5</accession>
<evidence type="ECO:0000313" key="1">
    <source>
        <dbReference type="EMBL" id="MDN4164755.1"/>
    </source>
</evidence>
<gene>
    <name evidence="1" type="ORF">QWY31_04535</name>
</gene>
<dbReference type="EMBL" id="JAUHJS010000002">
    <property type="protein sequence ID" value="MDN4164755.1"/>
    <property type="molecule type" value="Genomic_DNA"/>
</dbReference>
<comment type="caution">
    <text evidence="1">The sequence shown here is derived from an EMBL/GenBank/DDBJ whole genome shotgun (WGS) entry which is preliminary data.</text>
</comment>
<dbReference type="SUPFAM" id="SSF53335">
    <property type="entry name" value="S-adenosyl-L-methionine-dependent methyltransferases"/>
    <property type="match status" value="1"/>
</dbReference>
<protein>
    <recommendedName>
        <fullName evidence="3">Class I SAM-dependent methyltransferase</fullName>
    </recommendedName>
</protein>
<organism evidence="1 2">
    <name type="scientific">Shiella aurantiaca</name>
    <dbReference type="NCBI Taxonomy" id="3058365"/>
    <lineage>
        <taxon>Bacteria</taxon>
        <taxon>Pseudomonadati</taxon>
        <taxon>Bacteroidota</taxon>
        <taxon>Cytophagia</taxon>
        <taxon>Cytophagales</taxon>
        <taxon>Shiellaceae</taxon>
        <taxon>Shiella</taxon>
    </lineage>
</organism>
<evidence type="ECO:0008006" key="3">
    <source>
        <dbReference type="Google" id="ProtNLM"/>
    </source>
</evidence>
<dbReference type="Proteomes" id="UP001168552">
    <property type="component" value="Unassembled WGS sequence"/>
</dbReference>
<reference evidence="1" key="1">
    <citation type="submission" date="2023-06" db="EMBL/GenBank/DDBJ databases">
        <title>Cytophagales bacterium Strain LB-30, isolated from soil.</title>
        <authorList>
            <person name="Liu B."/>
        </authorList>
    </citation>
    <scope>NUCLEOTIDE SEQUENCE</scope>
    <source>
        <strain evidence="1">LB-30</strain>
    </source>
</reference>
<keyword evidence="2" id="KW-1185">Reference proteome</keyword>
<proteinExistence type="predicted"/>